<evidence type="ECO:0000256" key="3">
    <source>
        <dbReference type="ARBA" id="ARBA00022630"/>
    </source>
</evidence>
<evidence type="ECO:0000256" key="2">
    <source>
        <dbReference type="ARBA" id="ARBA00001974"/>
    </source>
</evidence>
<evidence type="ECO:0000256" key="8">
    <source>
        <dbReference type="RuleBase" id="RU371123"/>
    </source>
</evidence>
<evidence type="ECO:0000259" key="10">
    <source>
        <dbReference type="PROSITE" id="PS51324"/>
    </source>
</evidence>
<dbReference type="OrthoDB" id="17199at2759"/>
<dbReference type="GO" id="GO:0050660">
    <property type="term" value="F:flavin adenine dinucleotide binding"/>
    <property type="evidence" value="ECO:0007669"/>
    <property type="project" value="TreeGrafter"/>
</dbReference>
<dbReference type="AlphaFoldDB" id="A0A9P0K4F5"/>
<organism evidence="11 12">
    <name type="scientific">Acanthoscelides obtectus</name>
    <name type="common">Bean weevil</name>
    <name type="synonym">Bruchus obtectus</name>
    <dbReference type="NCBI Taxonomy" id="200917"/>
    <lineage>
        <taxon>Eukaryota</taxon>
        <taxon>Metazoa</taxon>
        <taxon>Ecdysozoa</taxon>
        <taxon>Arthropoda</taxon>
        <taxon>Hexapoda</taxon>
        <taxon>Insecta</taxon>
        <taxon>Pterygota</taxon>
        <taxon>Neoptera</taxon>
        <taxon>Endopterygota</taxon>
        <taxon>Coleoptera</taxon>
        <taxon>Polyphaga</taxon>
        <taxon>Cucujiformia</taxon>
        <taxon>Chrysomeloidea</taxon>
        <taxon>Chrysomelidae</taxon>
        <taxon>Bruchinae</taxon>
        <taxon>Bruchini</taxon>
        <taxon>Acanthoscelides</taxon>
    </lineage>
</organism>
<dbReference type="InterPro" id="IPR027806">
    <property type="entry name" value="HARBI1_dom"/>
</dbReference>
<evidence type="ECO:0000313" key="12">
    <source>
        <dbReference type="Proteomes" id="UP001152888"/>
    </source>
</evidence>
<sequence length="246" mass="28061">MSRRPSPLDNEQCRQCSSFQDYMKSTKKKLKNEDSANSANHGDDAVPRRADCPLDKDELGHSTWGLLHTMAATYPEKPTPEEQCDMKQFFTLLSRFYPCHFCAEDLRAELKVDPPKTESQEVLSQWLCRLHNKMLKNQEEWLQIAEGFEKRWNFPHCLGSIDGKHCILQTPANSGSDYFNYKSTFSIVLLALVDYDYNFLFADVGCQGRTSDGGVFAHTSFCKKLYAGTLKLPEESILPGRTENVP</sequence>
<dbReference type="Pfam" id="PF13359">
    <property type="entry name" value="DDE_Tnp_4"/>
    <property type="match status" value="1"/>
</dbReference>
<evidence type="ECO:0000256" key="1">
    <source>
        <dbReference type="ARBA" id="ARBA00001968"/>
    </source>
</evidence>
<dbReference type="EC" id="1.8.3.2" evidence="8"/>
<dbReference type="Gene3D" id="1.20.120.310">
    <property type="entry name" value="ERV/ALR sulfhydryl oxidase domain"/>
    <property type="match status" value="1"/>
</dbReference>
<dbReference type="EMBL" id="CAKOFQ010006707">
    <property type="protein sequence ID" value="CAH1963372.1"/>
    <property type="molecule type" value="Genomic_DNA"/>
</dbReference>
<keyword evidence="4" id="KW-0479">Metal-binding</keyword>
<accession>A0A9P0K4F5</accession>
<gene>
    <name evidence="11" type="ORF">ACAOBT_LOCUS5162</name>
</gene>
<dbReference type="InterPro" id="IPR017905">
    <property type="entry name" value="ERV/ALR_sulphydryl_oxidase"/>
</dbReference>
<dbReference type="Pfam" id="PF04777">
    <property type="entry name" value="Evr1_Alr"/>
    <property type="match status" value="1"/>
</dbReference>
<dbReference type="GO" id="GO:0016971">
    <property type="term" value="F:flavin-dependent sulfhydryl oxidase activity"/>
    <property type="evidence" value="ECO:0007669"/>
    <property type="project" value="InterPro"/>
</dbReference>
<dbReference type="InterPro" id="IPR039799">
    <property type="entry name" value="ALR/ERV"/>
</dbReference>
<comment type="caution">
    <text evidence="11">The sequence shown here is derived from an EMBL/GenBank/DDBJ whole genome shotgun (WGS) entry which is preliminary data.</text>
</comment>
<keyword evidence="7" id="KW-1015">Disulfide bond</keyword>
<proteinExistence type="predicted"/>
<dbReference type="SUPFAM" id="SSF69000">
    <property type="entry name" value="FAD-dependent thiol oxidase"/>
    <property type="match status" value="1"/>
</dbReference>
<evidence type="ECO:0000256" key="7">
    <source>
        <dbReference type="ARBA" id="ARBA00023157"/>
    </source>
</evidence>
<keyword evidence="12" id="KW-1185">Reference proteome</keyword>
<feature type="region of interest" description="Disordered" evidence="9">
    <location>
        <begin position="25"/>
        <end position="52"/>
    </location>
</feature>
<dbReference type="Proteomes" id="UP001152888">
    <property type="component" value="Unassembled WGS sequence"/>
</dbReference>
<evidence type="ECO:0000256" key="4">
    <source>
        <dbReference type="ARBA" id="ARBA00022723"/>
    </source>
</evidence>
<comment type="catalytic activity">
    <reaction evidence="8">
        <text>2 R'C(R)SH + O2 = R'C(R)S-S(R)CR' + H2O2</text>
        <dbReference type="Rhea" id="RHEA:17357"/>
        <dbReference type="ChEBI" id="CHEBI:15379"/>
        <dbReference type="ChEBI" id="CHEBI:16240"/>
        <dbReference type="ChEBI" id="CHEBI:16520"/>
        <dbReference type="ChEBI" id="CHEBI:17412"/>
        <dbReference type="EC" id="1.8.3.2"/>
    </reaction>
</comment>
<evidence type="ECO:0000256" key="9">
    <source>
        <dbReference type="SAM" id="MobiDB-lite"/>
    </source>
</evidence>
<name>A0A9P0K4F5_ACAOB</name>
<dbReference type="GO" id="GO:0046872">
    <property type="term" value="F:metal ion binding"/>
    <property type="evidence" value="ECO:0007669"/>
    <property type="project" value="UniProtKB-KW"/>
</dbReference>
<comment type="cofactor">
    <cofactor evidence="1">
        <name>a divalent metal cation</name>
        <dbReference type="ChEBI" id="CHEBI:60240"/>
    </cofactor>
</comment>
<reference evidence="11" key="1">
    <citation type="submission" date="2022-03" db="EMBL/GenBank/DDBJ databases">
        <authorList>
            <person name="Sayadi A."/>
        </authorList>
    </citation>
    <scope>NUCLEOTIDE SEQUENCE</scope>
</reference>
<protein>
    <recommendedName>
        <fullName evidence="8">Sulfhydryl oxidase</fullName>
        <ecNumber evidence="8">1.8.3.2</ecNumber>
    </recommendedName>
</protein>
<keyword evidence="5 8" id="KW-0274">FAD</keyword>
<dbReference type="GO" id="GO:0005739">
    <property type="term" value="C:mitochondrion"/>
    <property type="evidence" value="ECO:0007669"/>
    <property type="project" value="TreeGrafter"/>
</dbReference>
<feature type="domain" description="ERV/ALR sulfhydryl oxidase" evidence="10">
    <location>
        <begin position="52"/>
        <end position="152"/>
    </location>
</feature>
<feature type="compositionally biased region" description="Basic and acidic residues" evidence="9">
    <location>
        <begin position="41"/>
        <end position="52"/>
    </location>
</feature>
<dbReference type="PROSITE" id="PS51324">
    <property type="entry name" value="ERV_ALR"/>
    <property type="match status" value="1"/>
</dbReference>
<dbReference type="PANTHER" id="PTHR12645">
    <property type="entry name" value="ALR/ERV"/>
    <property type="match status" value="1"/>
</dbReference>
<evidence type="ECO:0000256" key="6">
    <source>
        <dbReference type="ARBA" id="ARBA00023002"/>
    </source>
</evidence>
<keyword evidence="3 8" id="KW-0285">Flavoprotein</keyword>
<comment type="cofactor">
    <cofactor evidence="2 8">
        <name>FAD</name>
        <dbReference type="ChEBI" id="CHEBI:57692"/>
    </cofactor>
</comment>
<evidence type="ECO:0000256" key="5">
    <source>
        <dbReference type="ARBA" id="ARBA00022827"/>
    </source>
</evidence>
<evidence type="ECO:0000313" key="11">
    <source>
        <dbReference type="EMBL" id="CAH1963372.1"/>
    </source>
</evidence>
<keyword evidence="6 8" id="KW-0560">Oxidoreductase</keyword>
<dbReference type="PANTHER" id="PTHR12645:SF0">
    <property type="entry name" value="FAD-LINKED SULFHYDRYL OXIDASE ALR"/>
    <property type="match status" value="1"/>
</dbReference>
<dbReference type="InterPro" id="IPR036774">
    <property type="entry name" value="ERV/ALR_sulphydryl_oxid_sf"/>
</dbReference>